<evidence type="ECO:0000313" key="2">
    <source>
        <dbReference type="Proteomes" id="UP001321453"/>
    </source>
</evidence>
<dbReference type="PROSITE" id="PS51257">
    <property type="entry name" value="PROKAR_LIPOPROTEIN"/>
    <property type="match status" value="1"/>
</dbReference>
<name>A0ABT7S3Q9_9CELL</name>
<evidence type="ECO:0008006" key="3">
    <source>
        <dbReference type="Google" id="ProtNLM"/>
    </source>
</evidence>
<organism evidence="1 2">
    <name type="scientific">Cellulomonas edaphi</name>
    <dbReference type="NCBI Taxonomy" id="3053468"/>
    <lineage>
        <taxon>Bacteria</taxon>
        <taxon>Bacillati</taxon>
        <taxon>Actinomycetota</taxon>
        <taxon>Actinomycetes</taxon>
        <taxon>Micrococcales</taxon>
        <taxon>Cellulomonadaceae</taxon>
        <taxon>Cellulomonas</taxon>
    </lineage>
</organism>
<evidence type="ECO:0000313" key="1">
    <source>
        <dbReference type="EMBL" id="MDM7830264.1"/>
    </source>
</evidence>
<sequence length="156" mass="15423">MGSILRHSAVVALALGSLAPLGWLAGCSVHGETGSGATTPIGEAVDEASSAVASAQLTSDLLARGRLTTTVADTTLRDQLHVLQGATGALLTVVPGDAESVRLRADALRAVSEAQAGVADARVWVRGGPGSPASVAARLDESGDALSSVSDAVEAS</sequence>
<accession>A0ABT7S3Q9</accession>
<proteinExistence type="predicted"/>
<dbReference type="EMBL" id="JAUCGR010000001">
    <property type="protein sequence ID" value="MDM7830264.1"/>
    <property type="molecule type" value="Genomic_DNA"/>
</dbReference>
<protein>
    <recommendedName>
        <fullName evidence="3">DUF4349 domain-containing protein</fullName>
    </recommendedName>
</protein>
<keyword evidence="2" id="KW-1185">Reference proteome</keyword>
<reference evidence="1 2" key="1">
    <citation type="submission" date="2023-06" db="EMBL/GenBank/DDBJ databases">
        <title>Cellulomonas sp. MW9 Whole genome sequence.</title>
        <authorList>
            <person name="Park S."/>
        </authorList>
    </citation>
    <scope>NUCLEOTIDE SEQUENCE [LARGE SCALE GENOMIC DNA]</scope>
    <source>
        <strain evidence="1 2">MW9</strain>
    </source>
</reference>
<gene>
    <name evidence="1" type="ORF">QRT05_02870</name>
</gene>
<comment type="caution">
    <text evidence="1">The sequence shown here is derived from an EMBL/GenBank/DDBJ whole genome shotgun (WGS) entry which is preliminary data.</text>
</comment>
<dbReference type="Proteomes" id="UP001321453">
    <property type="component" value="Unassembled WGS sequence"/>
</dbReference>
<dbReference type="RefSeq" id="WP_289445095.1">
    <property type="nucleotide sequence ID" value="NZ_JAUCGR010000001.1"/>
</dbReference>